<protein>
    <recommendedName>
        <fullName evidence="3">Lipocalin-like protein</fullName>
    </recommendedName>
</protein>
<proteinExistence type="predicted"/>
<name>A0ABP3YA85_9BACT</name>
<keyword evidence="2" id="KW-1185">Reference proteome</keyword>
<dbReference type="PROSITE" id="PS51257">
    <property type="entry name" value="PROKAR_LIPOPROTEIN"/>
    <property type="match status" value="1"/>
</dbReference>
<comment type="caution">
    <text evidence="1">The sequence shown here is derived from an EMBL/GenBank/DDBJ whole genome shotgun (WGS) entry which is preliminary data.</text>
</comment>
<gene>
    <name evidence="1" type="ORF">GCM10009119_04760</name>
</gene>
<evidence type="ECO:0008006" key="3">
    <source>
        <dbReference type="Google" id="ProtNLM"/>
    </source>
</evidence>
<sequence length="145" mass="16817">MKNVLFALLLSSILLSCKETENPDASAMPQEWVLIGYRSGWVPEKDIVPITDSVYHYKLEADGSFVKTIGKYRMSGTYEFSTFEDRKYVNLNYDEASIQLNEEYGSWGLIHYCGQHYEPFLILDSKTIRGSWSECDGPNLYFERR</sequence>
<dbReference type="EMBL" id="BAAAFI010000002">
    <property type="protein sequence ID" value="GAA0877508.1"/>
    <property type="molecule type" value="Genomic_DNA"/>
</dbReference>
<dbReference type="RefSeq" id="WP_343848204.1">
    <property type="nucleotide sequence ID" value="NZ_BAAAFI010000002.1"/>
</dbReference>
<dbReference type="Proteomes" id="UP001500469">
    <property type="component" value="Unassembled WGS sequence"/>
</dbReference>
<accession>A0ABP3YA85</accession>
<evidence type="ECO:0000313" key="1">
    <source>
        <dbReference type="EMBL" id="GAA0877508.1"/>
    </source>
</evidence>
<evidence type="ECO:0000313" key="2">
    <source>
        <dbReference type="Proteomes" id="UP001500469"/>
    </source>
</evidence>
<reference evidence="2" key="1">
    <citation type="journal article" date="2019" name="Int. J. Syst. Evol. Microbiol.">
        <title>The Global Catalogue of Microorganisms (GCM) 10K type strain sequencing project: providing services to taxonomists for standard genome sequencing and annotation.</title>
        <authorList>
            <consortium name="The Broad Institute Genomics Platform"/>
            <consortium name="The Broad Institute Genome Sequencing Center for Infectious Disease"/>
            <person name="Wu L."/>
            <person name="Ma J."/>
        </authorList>
    </citation>
    <scope>NUCLEOTIDE SEQUENCE [LARGE SCALE GENOMIC DNA]</scope>
    <source>
        <strain evidence="2">JCM 16112</strain>
    </source>
</reference>
<organism evidence="1 2">
    <name type="scientific">Algoriphagus jejuensis</name>
    <dbReference type="NCBI Taxonomy" id="419934"/>
    <lineage>
        <taxon>Bacteria</taxon>
        <taxon>Pseudomonadati</taxon>
        <taxon>Bacteroidota</taxon>
        <taxon>Cytophagia</taxon>
        <taxon>Cytophagales</taxon>
        <taxon>Cyclobacteriaceae</taxon>
        <taxon>Algoriphagus</taxon>
    </lineage>
</organism>